<reference evidence="2" key="1">
    <citation type="submission" date="2020-11" db="EMBL/GenBank/DDBJ databases">
        <authorList>
            <person name="Tran Van P."/>
        </authorList>
    </citation>
    <scope>NUCLEOTIDE SEQUENCE</scope>
</reference>
<keyword evidence="1" id="KW-0472">Membrane</keyword>
<dbReference type="AlphaFoldDB" id="A0A7R9LRZ4"/>
<evidence type="ECO:0000313" key="2">
    <source>
        <dbReference type="EMBL" id="CAD7646788.1"/>
    </source>
</evidence>
<organism evidence="2">
    <name type="scientific">Medioppia subpectinata</name>
    <dbReference type="NCBI Taxonomy" id="1979941"/>
    <lineage>
        <taxon>Eukaryota</taxon>
        <taxon>Metazoa</taxon>
        <taxon>Ecdysozoa</taxon>
        <taxon>Arthropoda</taxon>
        <taxon>Chelicerata</taxon>
        <taxon>Arachnida</taxon>
        <taxon>Acari</taxon>
        <taxon>Acariformes</taxon>
        <taxon>Sarcoptiformes</taxon>
        <taxon>Oribatida</taxon>
        <taxon>Brachypylina</taxon>
        <taxon>Oppioidea</taxon>
        <taxon>Oppiidae</taxon>
        <taxon>Medioppia</taxon>
    </lineage>
</organism>
<accession>A0A7R9LRZ4</accession>
<sequence>MPLRSPGISIIVFKIIYFLVPNIMNPDINEW</sequence>
<protein>
    <submittedName>
        <fullName evidence="2">Uncharacterized protein</fullName>
    </submittedName>
</protein>
<dbReference type="EMBL" id="CAJPIZ010037899">
    <property type="protein sequence ID" value="CAG2121198.1"/>
    <property type="molecule type" value="Genomic_DNA"/>
</dbReference>
<dbReference type="EMBL" id="OC892474">
    <property type="protein sequence ID" value="CAD7646788.1"/>
    <property type="molecule type" value="Genomic_DNA"/>
</dbReference>
<evidence type="ECO:0000256" key="1">
    <source>
        <dbReference type="SAM" id="Phobius"/>
    </source>
</evidence>
<dbReference type="Proteomes" id="UP000759131">
    <property type="component" value="Unassembled WGS sequence"/>
</dbReference>
<keyword evidence="3" id="KW-1185">Reference proteome</keyword>
<evidence type="ECO:0000313" key="3">
    <source>
        <dbReference type="Proteomes" id="UP000759131"/>
    </source>
</evidence>
<gene>
    <name evidence="2" type="ORF">OSB1V03_LOCUS21144</name>
</gene>
<name>A0A7R9LRZ4_9ACAR</name>
<keyword evidence="1" id="KW-1133">Transmembrane helix</keyword>
<keyword evidence="1" id="KW-0812">Transmembrane</keyword>
<proteinExistence type="predicted"/>
<feature type="transmembrane region" description="Helical" evidence="1">
    <location>
        <begin position="7"/>
        <end position="24"/>
    </location>
</feature>